<dbReference type="InterPro" id="IPR029044">
    <property type="entry name" value="Nucleotide-diphossugar_trans"/>
</dbReference>
<evidence type="ECO:0000256" key="1">
    <source>
        <dbReference type="SAM" id="MobiDB-lite"/>
    </source>
</evidence>
<dbReference type="GO" id="GO:0016758">
    <property type="term" value="F:hexosyltransferase activity"/>
    <property type="evidence" value="ECO:0007669"/>
    <property type="project" value="UniProtKB-ARBA"/>
</dbReference>
<dbReference type="SUPFAM" id="SSF53448">
    <property type="entry name" value="Nucleotide-diphospho-sugar transferases"/>
    <property type="match status" value="1"/>
</dbReference>
<proteinExistence type="predicted"/>
<evidence type="ECO:0000313" key="3">
    <source>
        <dbReference type="EMBL" id="CAD8883111.1"/>
    </source>
</evidence>
<dbReference type="PANTHER" id="PTHR22916:SF3">
    <property type="entry name" value="UDP-GLCNAC:BETAGAL BETA-1,3-N-ACETYLGLUCOSAMINYLTRANSFERASE-LIKE PROTEIN 1"/>
    <property type="match status" value="1"/>
</dbReference>
<name>A0A7S1FRD0_9STRA</name>
<dbReference type="Gene3D" id="3.90.550.10">
    <property type="entry name" value="Spore Coat Polysaccharide Biosynthesis Protein SpsA, Chain A"/>
    <property type="match status" value="1"/>
</dbReference>
<gene>
    <name evidence="3" type="ORF">CHYS00102_LOCUS10306</name>
</gene>
<evidence type="ECO:0000259" key="2">
    <source>
        <dbReference type="Pfam" id="PF00535"/>
    </source>
</evidence>
<dbReference type="InterPro" id="IPR001173">
    <property type="entry name" value="Glyco_trans_2-like"/>
</dbReference>
<dbReference type="EMBL" id="HBFR01014122">
    <property type="protein sequence ID" value="CAD8883111.1"/>
    <property type="molecule type" value="Transcribed_RNA"/>
</dbReference>
<dbReference type="PANTHER" id="PTHR22916">
    <property type="entry name" value="GLYCOSYLTRANSFERASE"/>
    <property type="match status" value="1"/>
</dbReference>
<sequence>MDSTSLPKSSSAFLQKNPTALVPGLNDIDVIIPAHNATATLQETVSSIISSRFGDAGTSESNSDDDDIEAHPLHHILLSSNSGGVPSSSTSINLTVNICIHDDSSTDSTLDLLRTWSSSWESFVAARSPPGCPGCRVSFRLLFSSNPPGSPSVGPGEARNLASSLSSSPVLAMVDADDVLHPRRLYCQMIELLKAPQHKAVLLGATFQRIPEGATAHYTSWANALNHRRIYLEQFREVTVIQPTWMLWRSRFESLGKYPKGGSSLSRSDEHGGNVSKRCRYTLALEDETETEIKLAEDLRFFHAHLHRHEEDTGDNLTPCHIPEVRIVRARRCRRQTSDICKDGNCAEAPLSSPRSLSGGEVPLLTYRHLPGANQSSSTPRRLLLRLRLRAFEDRILRPSSLPEPYPGFIFPVFSNKDVRQGKADRTNIWKTRGFAIWGAGRDGKEVYRNLSDDLRVLVRAFVDVDPKKIGLQNYVNRDLRCKVPIHHFSWLKRGQKGRDDDGENKNGKIEKNGKKLDEGSEKEEWFGKIRKGGYIVSPSNEELLPSSLLSEPQTLLSSKKRKVDRCDTENPFISSFLSTEEANRGSIGKGPIFPPSDLPVLVCVAMYRTNGALEQNVRSIGRTEGYDLWHFS</sequence>
<organism evidence="3">
    <name type="scientific">Corethron hystrix</name>
    <dbReference type="NCBI Taxonomy" id="216773"/>
    <lineage>
        <taxon>Eukaryota</taxon>
        <taxon>Sar</taxon>
        <taxon>Stramenopiles</taxon>
        <taxon>Ochrophyta</taxon>
        <taxon>Bacillariophyta</taxon>
        <taxon>Coscinodiscophyceae</taxon>
        <taxon>Corethrophycidae</taxon>
        <taxon>Corethrales</taxon>
        <taxon>Corethraceae</taxon>
        <taxon>Corethron</taxon>
    </lineage>
</organism>
<accession>A0A7S1FRD0</accession>
<dbReference type="AlphaFoldDB" id="A0A7S1FRD0"/>
<feature type="region of interest" description="Disordered" evidence="1">
    <location>
        <begin position="495"/>
        <end position="518"/>
    </location>
</feature>
<dbReference type="Pfam" id="PF00535">
    <property type="entry name" value="Glycos_transf_2"/>
    <property type="match status" value="1"/>
</dbReference>
<feature type="compositionally biased region" description="Basic and acidic residues" evidence="1">
    <location>
        <begin position="497"/>
        <end position="518"/>
    </location>
</feature>
<reference evidence="3" key="1">
    <citation type="submission" date="2021-01" db="EMBL/GenBank/DDBJ databases">
        <authorList>
            <person name="Corre E."/>
            <person name="Pelletier E."/>
            <person name="Niang G."/>
            <person name="Scheremetjew M."/>
            <person name="Finn R."/>
            <person name="Kale V."/>
            <person name="Holt S."/>
            <person name="Cochrane G."/>
            <person name="Meng A."/>
            <person name="Brown T."/>
            <person name="Cohen L."/>
        </authorList>
    </citation>
    <scope>NUCLEOTIDE SEQUENCE</scope>
    <source>
        <strain evidence="3">308</strain>
    </source>
</reference>
<protein>
    <recommendedName>
        <fullName evidence="2">Glycosyltransferase 2-like domain-containing protein</fullName>
    </recommendedName>
</protein>
<feature type="domain" description="Glycosyltransferase 2-like" evidence="2">
    <location>
        <begin position="154"/>
        <end position="250"/>
    </location>
</feature>